<evidence type="ECO:0000313" key="2">
    <source>
        <dbReference type="Proteomes" id="UP000694892"/>
    </source>
</evidence>
<dbReference type="AlphaFoldDB" id="A0A974HEG9"/>
<proteinExistence type="predicted"/>
<evidence type="ECO:0000313" key="1">
    <source>
        <dbReference type="EMBL" id="OCT74974.1"/>
    </source>
</evidence>
<accession>A0A974HEG9</accession>
<name>A0A974HEG9_XENLA</name>
<dbReference type="EMBL" id="CM004477">
    <property type="protein sequence ID" value="OCT74974.1"/>
    <property type="molecule type" value="Genomic_DNA"/>
</dbReference>
<dbReference type="Proteomes" id="UP000694892">
    <property type="component" value="Chromosome 6S"/>
</dbReference>
<organism evidence="1 2">
    <name type="scientific">Xenopus laevis</name>
    <name type="common">African clawed frog</name>
    <dbReference type="NCBI Taxonomy" id="8355"/>
    <lineage>
        <taxon>Eukaryota</taxon>
        <taxon>Metazoa</taxon>
        <taxon>Chordata</taxon>
        <taxon>Craniata</taxon>
        <taxon>Vertebrata</taxon>
        <taxon>Euteleostomi</taxon>
        <taxon>Amphibia</taxon>
        <taxon>Batrachia</taxon>
        <taxon>Anura</taxon>
        <taxon>Pipoidea</taxon>
        <taxon>Pipidae</taxon>
        <taxon>Xenopodinae</taxon>
        <taxon>Xenopus</taxon>
        <taxon>Xenopus</taxon>
    </lineage>
</organism>
<sequence length="90" mass="9912">MGFTVVNPFCGYDGNSFVIFGGINAGFDENCLRGYFKANICKLHFLATSASKNPVTPPVYIYTVGGYLELKSEIRRAKAWICGPIILLQL</sequence>
<gene>
    <name evidence="1" type="ORF">XELAEV_18033964mg</name>
</gene>
<reference evidence="2" key="1">
    <citation type="journal article" date="2016" name="Nature">
        <title>Genome evolution in the allotetraploid frog Xenopus laevis.</title>
        <authorList>
            <person name="Session A.M."/>
            <person name="Uno Y."/>
            <person name="Kwon T."/>
            <person name="Chapman J.A."/>
            <person name="Toyoda A."/>
            <person name="Takahashi S."/>
            <person name="Fukui A."/>
            <person name="Hikosaka A."/>
            <person name="Suzuki A."/>
            <person name="Kondo M."/>
            <person name="van Heeringen S.J."/>
            <person name="Quigley I."/>
            <person name="Heinz S."/>
            <person name="Ogino H."/>
            <person name="Ochi H."/>
            <person name="Hellsten U."/>
            <person name="Lyons J.B."/>
            <person name="Simakov O."/>
            <person name="Putnam N."/>
            <person name="Stites J."/>
            <person name="Kuroki Y."/>
            <person name="Tanaka T."/>
            <person name="Michiue T."/>
            <person name="Watanabe M."/>
            <person name="Bogdanovic O."/>
            <person name="Lister R."/>
            <person name="Georgiou G."/>
            <person name="Paranjpe S.S."/>
            <person name="van Kruijsbergen I."/>
            <person name="Shu S."/>
            <person name="Carlson J."/>
            <person name="Kinoshita T."/>
            <person name="Ohta Y."/>
            <person name="Mawaribuchi S."/>
            <person name="Jenkins J."/>
            <person name="Grimwood J."/>
            <person name="Schmutz J."/>
            <person name="Mitros T."/>
            <person name="Mozaffari S.V."/>
            <person name="Suzuki Y."/>
            <person name="Haramoto Y."/>
            <person name="Yamamoto T.S."/>
            <person name="Takagi C."/>
            <person name="Heald R."/>
            <person name="Miller K."/>
            <person name="Haudenschild C."/>
            <person name="Kitzman J."/>
            <person name="Nakayama T."/>
            <person name="Izutsu Y."/>
            <person name="Robert J."/>
            <person name="Fortriede J."/>
            <person name="Burns K."/>
            <person name="Lotay V."/>
            <person name="Karimi K."/>
            <person name="Yasuoka Y."/>
            <person name="Dichmann D.S."/>
            <person name="Flajnik M.F."/>
            <person name="Houston D.W."/>
            <person name="Shendure J."/>
            <person name="DuPasquier L."/>
            <person name="Vize P.D."/>
            <person name="Zorn A.M."/>
            <person name="Ito M."/>
            <person name="Marcotte E.M."/>
            <person name="Wallingford J.B."/>
            <person name="Ito Y."/>
            <person name="Asashima M."/>
            <person name="Ueno N."/>
            <person name="Matsuda Y."/>
            <person name="Veenstra G.J."/>
            <person name="Fujiyama A."/>
            <person name="Harland R.M."/>
            <person name="Taira M."/>
            <person name="Rokhsar D.S."/>
        </authorList>
    </citation>
    <scope>NUCLEOTIDE SEQUENCE [LARGE SCALE GENOMIC DNA]</scope>
    <source>
        <strain evidence="2">J</strain>
    </source>
</reference>
<protein>
    <submittedName>
        <fullName evidence="1">Uncharacterized protein</fullName>
    </submittedName>
</protein>